<dbReference type="AlphaFoldDB" id="A0A9Q8FPQ1"/>
<gene>
    <name evidence="1" type="ORF">ERX40_09810</name>
</gene>
<reference evidence="1 2" key="1">
    <citation type="submission" date="2019-01" db="EMBL/GenBank/DDBJ databases">
        <title>Draft genome sequences of the type strains of six Macrococcus species.</title>
        <authorList>
            <person name="Mazhar S."/>
            <person name="Altermann E."/>
            <person name="Hill C."/>
            <person name="Mcauliffe O."/>
        </authorList>
    </citation>
    <scope>NUCLEOTIDE SEQUENCE [LARGE SCALE GENOMIC DNA]</scope>
    <source>
        <strain evidence="1 2">ATCC 51828</strain>
    </source>
</reference>
<evidence type="ECO:0000313" key="2">
    <source>
        <dbReference type="Proteomes" id="UP000295280"/>
    </source>
</evidence>
<sequence>MLKLPNITDIKIIEQRTEGTFNYNGIKYGSTYSEVLEQLGKCPAEESSDYPTSFSYDYGDQDHSVILSFSGKEKWKKKDFILLSFDYNHLDETMNVDTKAIRKLWGKPEKTWKDQPDWDDNGEFKTYRYRYGYTYMYFNKDKKLFAISYYDKKLMPLQWFRLASVKASQNKIT</sequence>
<evidence type="ECO:0000313" key="1">
    <source>
        <dbReference type="EMBL" id="TDL96639.1"/>
    </source>
</evidence>
<protein>
    <submittedName>
        <fullName evidence="1">Uncharacterized protein</fullName>
    </submittedName>
</protein>
<proteinExistence type="predicted"/>
<dbReference type="RefSeq" id="WP_133418322.1">
    <property type="nucleotide sequence ID" value="NZ_SCWD01000005.1"/>
</dbReference>
<comment type="caution">
    <text evidence="1">The sequence shown here is derived from an EMBL/GenBank/DDBJ whole genome shotgun (WGS) entry which is preliminary data.</text>
</comment>
<dbReference type="OrthoDB" id="9842553at2"/>
<dbReference type="Proteomes" id="UP000295280">
    <property type="component" value="Unassembled WGS sequence"/>
</dbReference>
<accession>A0A9Q8FPQ1</accession>
<dbReference type="EMBL" id="SCWD01000005">
    <property type="protein sequence ID" value="TDL96639.1"/>
    <property type="molecule type" value="Genomic_DNA"/>
</dbReference>
<keyword evidence="2" id="KW-1185">Reference proteome</keyword>
<name>A0A9Q8FPQ1_9STAP</name>
<organism evidence="1 2">
    <name type="scientific">Macrococcus carouselicus</name>
    <dbReference type="NCBI Taxonomy" id="69969"/>
    <lineage>
        <taxon>Bacteria</taxon>
        <taxon>Bacillati</taxon>
        <taxon>Bacillota</taxon>
        <taxon>Bacilli</taxon>
        <taxon>Bacillales</taxon>
        <taxon>Staphylococcaceae</taxon>
        <taxon>Macrococcus</taxon>
    </lineage>
</organism>